<reference evidence="11 12" key="1">
    <citation type="submission" date="2021-03" db="EMBL/GenBank/DDBJ databases">
        <title>Paenibacillus artemisicola MWE-103 whole genome sequence.</title>
        <authorList>
            <person name="Ham Y.J."/>
        </authorList>
    </citation>
    <scope>NUCLEOTIDE SEQUENCE [LARGE SCALE GENOMIC DNA]</scope>
    <source>
        <strain evidence="11 12">MWE-103</strain>
    </source>
</reference>
<keyword evidence="2 9" id="KW-0808">Transferase</keyword>
<dbReference type="EC" id="2.7.7.3" evidence="9"/>
<dbReference type="InterPro" id="IPR004821">
    <property type="entry name" value="Cyt_trans-like"/>
</dbReference>
<comment type="caution">
    <text evidence="11">The sequence shown here is derived from an EMBL/GenBank/DDBJ whole genome shotgun (WGS) entry which is preliminary data.</text>
</comment>
<feature type="binding site" evidence="9">
    <location>
        <begin position="20"/>
        <end position="21"/>
    </location>
    <ligand>
        <name>ATP</name>
        <dbReference type="ChEBI" id="CHEBI:30616"/>
    </ligand>
</feature>
<dbReference type="NCBIfam" id="TIGR01510">
    <property type="entry name" value="coaD_prev_kdtB"/>
    <property type="match status" value="1"/>
</dbReference>
<dbReference type="Pfam" id="PF01467">
    <property type="entry name" value="CTP_transf_like"/>
    <property type="match status" value="1"/>
</dbReference>
<keyword evidence="12" id="KW-1185">Reference proteome</keyword>
<keyword evidence="3 9" id="KW-0548">Nucleotidyltransferase</keyword>
<keyword evidence="5 9" id="KW-0067">ATP-binding</keyword>
<keyword evidence="1 9" id="KW-0963">Cytoplasm</keyword>
<evidence type="ECO:0000256" key="8">
    <source>
        <dbReference type="ARBA" id="ARBA00029346"/>
    </source>
</evidence>
<evidence type="ECO:0000256" key="2">
    <source>
        <dbReference type="ARBA" id="ARBA00022679"/>
    </source>
</evidence>
<sequence length="179" mass="19767">MEATPTTGSPGGRVAVYPGSFDPVTCGHLDIIRRAAKQFDHLIVAVLNNTSKKPLFSVEERKQLLAEVTQDLPNVTVDSFRDLLVHFMKSRQADVIVRGIRSVTDFEYEIQMASTNHQLDGDIETIFMMTNPKYSYLSSSIVKEIAMFHGNVQDLVPPEVQRALIAKFSESAGANGPQG</sequence>
<feature type="binding site" evidence="9">
    <location>
        <begin position="134"/>
        <end position="140"/>
    </location>
    <ligand>
        <name>ATP</name>
        <dbReference type="ChEBI" id="CHEBI:30616"/>
    </ligand>
</feature>
<evidence type="ECO:0000259" key="10">
    <source>
        <dbReference type="Pfam" id="PF01467"/>
    </source>
</evidence>
<proteinExistence type="inferred from homology"/>
<comment type="subcellular location">
    <subcellularLocation>
        <location evidence="9">Cytoplasm</location>
    </subcellularLocation>
</comment>
<feature type="binding site" evidence="9">
    <location>
        <begin position="99"/>
        <end position="101"/>
    </location>
    <ligand>
        <name>ATP</name>
        <dbReference type="ChEBI" id="CHEBI:30616"/>
    </ligand>
</feature>
<dbReference type="NCBIfam" id="TIGR00125">
    <property type="entry name" value="cyt_tran_rel"/>
    <property type="match status" value="1"/>
</dbReference>
<evidence type="ECO:0000256" key="7">
    <source>
        <dbReference type="ARBA" id="ARBA00022993"/>
    </source>
</evidence>
<comment type="similarity">
    <text evidence="9">Belongs to the bacterial CoaD family.</text>
</comment>
<dbReference type="GO" id="GO:0004595">
    <property type="term" value="F:pantetheine-phosphate adenylyltransferase activity"/>
    <property type="evidence" value="ECO:0007669"/>
    <property type="project" value="UniProtKB-EC"/>
</dbReference>
<organism evidence="11 12">
    <name type="scientific">Paenibacillus artemisiicola</name>
    <dbReference type="NCBI Taxonomy" id="1172618"/>
    <lineage>
        <taxon>Bacteria</taxon>
        <taxon>Bacillati</taxon>
        <taxon>Bacillota</taxon>
        <taxon>Bacilli</taxon>
        <taxon>Bacillales</taxon>
        <taxon>Paenibacillaceae</taxon>
        <taxon>Paenibacillus</taxon>
    </lineage>
</organism>
<evidence type="ECO:0000256" key="9">
    <source>
        <dbReference type="HAMAP-Rule" id="MF_00151"/>
    </source>
</evidence>
<feature type="binding site" evidence="9">
    <location>
        <position position="20"/>
    </location>
    <ligand>
        <name>substrate</name>
    </ligand>
</feature>
<dbReference type="HAMAP" id="MF_00151">
    <property type="entry name" value="PPAT_bact"/>
    <property type="match status" value="1"/>
</dbReference>
<feature type="domain" description="Cytidyltransferase-like" evidence="10">
    <location>
        <begin position="16"/>
        <end position="144"/>
    </location>
</feature>
<keyword evidence="4 9" id="KW-0547">Nucleotide-binding</keyword>
<feature type="binding site" evidence="9">
    <location>
        <position position="84"/>
    </location>
    <ligand>
        <name>substrate</name>
    </ligand>
</feature>
<evidence type="ECO:0000256" key="4">
    <source>
        <dbReference type="ARBA" id="ARBA00022741"/>
    </source>
</evidence>
<dbReference type="PANTHER" id="PTHR21342:SF1">
    <property type="entry name" value="PHOSPHOPANTETHEINE ADENYLYLTRANSFERASE"/>
    <property type="match status" value="1"/>
</dbReference>
<evidence type="ECO:0000256" key="3">
    <source>
        <dbReference type="ARBA" id="ARBA00022695"/>
    </source>
</evidence>
<dbReference type="CDD" id="cd02163">
    <property type="entry name" value="PPAT"/>
    <property type="match status" value="1"/>
</dbReference>
<dbReference type="InterPro" id="IPR014729">
    <property type="entry name" value="Rossmann-like_a/b/a_fold"/>
</dbReference>
<evidence type="ECO:0000256" key="1">
    <source>
        <dbReference type="ARBA" id="ARBA00022490"/>
    </source>
</evidence>
<evidence type="ECO:0000313" key="12">
    <source>
        <dbReference type="Proteomes" id="UP000670947"/>
    </source>
</evidence>
<feature type="binding site" evidence="9">
    <location>
        <position position="98"/>
    </location>
    <ligand>
        <name>substrate</name>
    </ligand>
</feature>
<dbReference type="RefSeq" id="WP_208847123.1">
    <property type="nucleotide sequence ID" value="NZ_JAGGDJ010000003.1"/>
</dbReference>
<protein>
    <recommendedName>
        <fullName evidence="9">Phosphopantetheine adenylyltransferase</fullName>
        <ecNumber evidence="9">2.7.7.3</ecNumber>
    </recommendedName>
    <alternativeName>
        <fullName evidence="9">Dephospho-CoA pyrophosphorylase</fullName>
    </alternativeName>
    <alternativeName>
        <fullName evidence="9">Pantetheine-phosphate adenylyltransferase</fullName>
        <shortName evidence="9">PPAT</shortName>
    </alternativeName>
</protein>
<feature type="site" description="Transition state stabilizer" evidence="9">
    <location>
        <position position="28"/>
    </location>
</feature>
<feature type="binding site" evidence="9">
    <location>
        <position position="28"/>
    </location>
    <ligand>
        <name>ATP</name>
        <dbReference type="ChEBI" id="CHEBI:30616"/>
    </ligand>
</feature>
<evidence type="ECO:0000256" key="6">
    <source>
        <dbReference type="ARBA" id="ARBA00022842"/>
    </source>
</evidence>
<keyword evidence="7 9" id="KW-0173">Coenzyme A biosynthesis</keyword>
<comment type="pathway">
    <text evidence="9">Cofactor biosynthesis; coenzyme A biosynthesis; CoA from (R)-pantothenate: step 4/5.</text>
</comment>
<gene>
    <name evidence="9 11" type="primary">coaD</name>
    <name evidence="11" type="ORF">I8J29_08260</name>
</gene>
<comment type="function">
    <text evidence="9">Reversibly transfers an adenylyl group from ATP to 4'-phosphopantetheine, yielding dephospho-CoA (dPCoA) and pyrophosphate.</text>
</comment>
<name>A0ABS3W7A5_9BACL</name>
<dbReference type="SUPFAM" id="SSF52374">
    <property type="entry name" value="Nucleotidylyl transferase"/>
    <property type="match status" value="1"/>
</dbReference>
<comment type="subunit">
    <text evidence="9">Homohexamer.</text>
</comment>
<dbReference type="PRINTS" id="PR01020">
    <property type="entry name" value="LPSBIOSNTHSS"/>
</dbReference>
<feature type="binding site" evidence="9">
    <location>
        <position position="109"/>
    </location>
    <ligand>
        <name>ATP</name>
        <dbReference type="ChEBI" id="CHEBI:30616"/>
    </ligand>
</feature>
<dbReference type="InterPro" id="IPR001980">
    <property type="entry name" value="PPAT"/>
</dbReference>
<comment type="cofactor">
    <cofactor evidence="9">
        <name>Mg(2+)</name>
        <dbReference type="ChEBI" id="CHEBI:18420"/>
    </cofactor>
</comment>
<dbReference type="PANTHER" id="PTHR21342">
    <property type="entry name" value="PHOSPHOPANTETHEINE ADENYLYLTRANSFERASE"/>
    <property type="match status" value="1"/>
</dbReference>
<dbReference type="Gene3D" id="3.40.50.620">
    <property type="entry name" value="HUPs"/>
    <property type="match status" value="1"/>
</dbReference>
<feature type="binding site" evidence="9">
    <location>
        <position position="52"/>
    </location>
    <ligand>
        <name>substrate</name>
    </ligand>
</feature>
<keyword evidence="6 9" id="KW-0460">Magnesium</keyword>
<evidence type="ECO:0000256" key="5">
    <source>
        <dbReference type="ARBA" id="ARBA00022840"/>
    </source>
</evidence>
<evidence type="ECO:0000313" key="11">
    <source>
        <dbReference type="EMBL" id="MBO7744183.1"/>
    </source>
</evidence>
<dbReference type="Proteomes" id="UP000670947">
    <property type="component" value="Unassembled WGS sequence"/>
</dbReference>
<comment type="catalytic activity">
    <reaction evidence="8 9">
        <text>(R)-4'-phosphopantetheine + ATP + H(+) = 3'-dephospho-CoA + diphosphate</text>
        <dbReference type="Rhea" id="RHEA:19801"/>
        <dbReference type="ChEBI" id="CHEBI:15378"/>
        <dbReference type="ChEBI" id="CHEBI:30616"/>
        <dbReference type="ChEBI" id="CHEBI:33019"/>
        <dbReference type="ChEBI" id="CHEBI:57328"/>
        <dbReference type="ChEBI" id="CHEBI:61723"/>
        <dbReference type="EC" id="2.7.7.3"/>
    </reaction>
</comment>
<accession>A0ABS3W7A5</accession>
<dbReference type="EMBL" id="JAGGDJ010000003">
    <property type="protein sequence ID" value="MBO7744183.1"/>
    <property type="molecule type" value="Genomic_DNA"/>
</dbReference>